<feature type="region of interest" description="Disordered" evidence="1">
    <location>
        <begin position="417"/>
        <end position="436"/>
    </location>
</feature>
<dbReference type="RefSeq" id="WP_034872404.1">
    <property type="nucleotide sequence ID" value="NZ_JOKG01000001.1"/>
</dbReference>
<feature type="region of interest" description="Disordered" evidence="1">
    <location>
        <begin position="503"/>
        <end position="523"/>
    </location>
</feature>
<organism evidence="2 3">
    <name type="scientific">Endozoicomonas montiporae</name>
    <dbReference type="NCBI Taxonomy" id="1027273"/>
    <lineage>
        <taxon>Bacteria</taxon>
        <taxon>Pseudomonadati</taxon>
        <taxon>Pseudomonadota</taxon>
        <taxon>Gammaproteobacteria</taxon>
        <taxon>Oceanospirillales</taxon>
        <taxon>Endozoicomonadaceae</taxon>
        <taxon>Endozoicomonas</taxon>
    </lineage>
</organism>
<evidence type="ECO:0000313" key="2">
    <source>
        <dbReference type="EMBL" id="KEQ15231.1"/>
    </source>
</evidence>
<accession>A0A081N9V8</accession>
<comment type="caution">
    <text evidence="2">The sequence shown here is derived from an EMBL/GenBank/DDBJ whole genome shotgun (WGS) entry which is preliminary data.</text>
</comment>
<gene>
    <name evidence="2" type="ORF">GZ77_00650</name>
</gene>
<name>A0A081N9V8_9GAMM</name>
<feature type="compositionally biased region" description="Low complexity" evidence="1">
    <location>
        <begin position="31"/>
        <end position="57"/>
    </location>
</feature>
<feature type="compositionally biased region" description="Gly residues" evidence="1">
    <location>
        <begin position="1"/>
        <end position="10"/>
    </location>
</feature>
<dbReference type="AlphaFoldDB" id="A0A081N9V8"/>
<evidence type="ECO:0000256" key="1">
    <source>
        <dbReference type="SAM" id="MobiDB-lite"/>
    </source>
</evidence>
<dbReference type="Proteomes" id="UP000028006">
    <property type="component" value="Unassembled WGS sequence"/>
</dbReference>
<protein>
    <submittedName>
        <fullName evidence="2">Uncharacterized protein</fullName>
    </submittedName>
</protein>
<sequence length="523" mass="56480">MNSVNPGGGVSSSNQVPANSQSGVAIPANQVSQGYSGASSVSSNSGGSSAPANVAGNLPEPEDTTVSIGDLTSQSISAEIDARLSNITNNLQIDASDVYLNDTDSLFLMIKSFVDELVAISSMQSIGQAFNNNQQAQSAKTDKAKEALAIQERIKLRQESIQNKNNQLKDYSSDLAQSLLSKTMKEAQLANLMQAQASVANLASIANPFGDITRLANELSLLDYQIANAGNGIAALQEGLKELQALNVVDRAVVMSFQRALDVVQEKLVNVGSLVSRVRQRFDNEALYTGEDKLGEAKEAAREVSQEAYREEMRKKAQNDLSKDIDKTTLRQEAQQLDKVQESALYESELTFLPPREAAVLKAVFGSIDFDKLQSALEDLQGKTWDELAAEPVPTDRPPFDEGLAIVLQSALKEPVDELSEEERTNPAASTFAGDNLSLEGAKNPLIYAGLWLQAQMEQGEATQEAKEDHLEEGLETVARTEQLKTQNVADALQDFASIPEETAKSLDEAKEAEASISRRNPV</sequence>
<dbReference type="EMBL" id="JOKG01000001">
    <property type="protein sequence ID" value="KEQ15231.1"/>
    <property type="molecule type" value="Genomic_DNA"/>
</dbReference>
<feature type="compositionally biased region" description="Basic and acidic residues" evidence="1">
    <location>
        <begin position="503"/>
        <end position="514"/>
    </location>
</feature>
<keyword evidence="3" id="KW-1185">Reference proteome</keyword>
<feature type="region of interest" description="Disordered" evidence="1">
    <location>
        <begin position="1"/>
        <end position="67"/>
    </location>
</feature>
<reference evidence="2 3" key="1">
    <citation type="submission" date="2014-06" db="EMBL/GenBank/DDBJ databases">
        <title>Whole Genome Sequences of Three Symbiotic Endozoicomonas Bacteria.</title>
        <authorList>
            <person name="Neave M.J."/>
            <person name="Apprill A."/>
            <person name="Voolstra C.R."/>
        </authorList>
    </citation>
    <scope>NUCLEOTIDE SEQUENCE [LARGE SCALE GENOMIC DNA]</scope>
    <source>
        <strain evidence="2 3">LMG 24815</strain>
    </source>
</reference>
<evidence type="ECO:0000313" key="3">
    <source>
        <dbReference type="Proteomes" id="UP000028006"/>
    </source>
</evidence>
<proteinExistence type="predicted"/>